<dbReference type="EMBL" id="JBBWWR010000012">
    <property type="protein sequence ID" value="KAK8958443.1"/>
    <property type="molecule type" value="Genomic_DNA"/>
</dbReference>
<sequence>MSQILGSRLPIFSSNEKKKLKDSLDFIEINHYTSLYAKDCMFSACDLGSFWASGYVLALLDTRIAL</sequence>
<proteinExistence type="predicted"/>
<dbReference type="InterPro" id="IPR017853">
    <property type="entry name" value="GH"/>
</dbReference>
<gene>
    <name evidence="1" type="primary">BGLU18</name>
    <name evidence="1" type="ORF">KSP40_PGU004127</name>
</gene>
<dbReference type="Proteomes" id="UP001412067">
    <property type="component" value="Unassembled WGS sequence"/>
</dbReference>
<comment type="caution">
    <text evidence="1">The sequence shown here is derived from an EMBL/GenBank/DDBJ whole genome shotgun (WGS) entry which is preliminary data.</text>
</comment>
<evidence type="ECO:0000313" key="1">
    <source>
        <dbReference type="EMBL" id="KAK8958443.1"/>
    </source>
</evidence>
<accession>A0ABR2M318</accession>
<protein>
    <submittedName>
        <fullName evidence="1">Beta-glucosidase 18</fullName>
    </submittedName>
</protein>
<name>A0ABR2M318_9ASPA</name>
<evidence type="ECO:0000313" key="2">
    <source>
        <dbReference type="Proteomes" id="UP001412067"/>
    </source>
</evidence>
<dbReference type="SUPFAM" id="SSF51445">
    <property type="entry name" value="(Trans)glycosidases"/>
    <property type="match status" value="1"/>
</dbReference>
<reference evidence="1 2" key="1">
    <citation type="journal article" date="2022" name="Nat. Plants">
        <title>Genomes of leafy and leafless Platanthera orchids illuminate the evolution of mycoheterotrophy.</title>
        <authorList>
            <person name="Li M.H."/>
            <person name="Liu K.W."/>
            <person name="Li Z."/>
            <person name="Lu H.C."/>
            <person name="Ye Q.L."/>
            <person name="Zhang D."/>
            <person name="Wang J.Y."/>
            <person name="Li Y.F."/>
            <person name="Zhong Z.M."/>
            <person name="Liu X."/>
            <person name="Yu X."/>
            <person name="Liu D.K."/>
            <person name="Tu X.D."/>
            <person name="Liu B."/>
            <person name="Hao Y."/>
            <person name="Liao X.Y."/>
            <person name="Jiang Y.T."/>
            <person name="Sun W.H."/>
            <person name="Chen J."/>
            <person name="Chen Y.Q."/>
            <person name="Ai Y."/>
            <person name="Zhai J.W."/>
            <person name="Wu S.S."/>
            <person name="Zhou Z."/>
            <person name="Hsiao Y.Y."/>
            <person name="Wu W.L."/>
            <person name="Chen Y.Y."/>
            <person name="Lin Y.F."/>
            <person name="Hsu J.L."/>
            <person name="Li C.Y."/>
            <person name="Wang Z.W."/>
            <person name="Zhao X."/>
            <person name="Zhong W.Y."/>
            <person name="Ma X.K."/>
            <person name="Ma L."/>
            <person name="Huang J."/>
            <person name="Chen G.Z."/>
            <person name="Huang M.Z."/>
            <person name="Huang L."/>
            <person name="Peng D.H."/>
            <person name="Luo Y.B."/>
            <person name="Zou S.Q."/>
            <person name="Chen S.P."/>
            <person name="Lan S."/>
            <person name="Tsai W.C."/>
            <person name="Van de Peer Y."/>
            <person name="Liu Z.J."/>
        </authorList>
    </citation>
    <scope>NUCLEOTIDE SEQUENCE [LARGE SCALE GENOMIC DNA]</scope>
    <source>
        <strain evidence="1">Lor288</strain>
    </source>
</reference>
<organism evidence="1 2">
    <name type="scientific">Platanthera guangdongensis</name>
    <dbReference type="NCBI Taxonomy" id="2320717"/>
    <lineage>
        <taxon>Eukaryota</taxon>
        <taxon>Viridiplantae</taxon>
        <taxon>Streptophyta</taxon>
        <taxon>Embryophyta</taxon>
        <taxon>Tracheophyta</taxon>
        <taxon>Spermatophyta</taxon>
        <taxon>Magnoliopsida</taxon>
        <taxon>Liliopsida</taxon>
        <taxon>Asparagales</taxon>
        <taxon>Orchidaceae</taxon>
        <taxon>Orchidoideae</taxon>
        <taxon>Orchideae</taxon>
        <taxon>Orchidinae</taxon>
        <taxon>Platanthera</taxon>
    </lineage>
</organism>
<dbReference type="Gene3D" id="3.20.20.80">
    <property type="entry name" value="Glycosidases"/>
    <property type="match status" value="1"/>
</dbReference>
<keyword evidence="2" id="KW-1185">Reference proteome</keyword>